<protein>
    <submittedName>
        <fullName evidence="2">Uncharacterized protein</fullName>
    </submittedName>
</protein>
<dbReference type="EMBL" id="LLZH01000346">
    <property type="protein sequence ID" value="KUL21948.1"/>
    <property type="molecule type" value="Genomic_DNA"/>
</dbReference>
<keyword evidence="1" id="KW-1133">Transmembrane helix</keyword>
<sequence>MYSSVMAASFRRVPTREEVAAPRAWWFSTVAWWVAIMWAIRSSRRSRYFAEALLLSGGHASARFSR</sequence>
<evidence type="ECO:0000313" key="3">
    <source>
        <dbReference type="Proteomes" id="UP000053244"/>
    </source>
</evidence>
<evidence type="ECO:0000313" key="2">
    <source>
        <dbReference type="EMBL" id="KUL21948.1"/>
    </source>
</evidence>
<accession>A0A101J842</accession>
<reference evidence="2 3" key="1">
    <citation type="submission" date="2015-10" db="EMBL/GenBank/DDBJ databases">
        <authorList>
            <person name="Gilbert D.G."/>
        </authorList>
    </citation>
    <scope>NUCLEOTIDE SEQUENCE [LARGE SCALE GENOMIC DNA]</scope>
    <source>
        <strain evidence="2 3">NRRL B-16712</strain>
    </source>
</reference>
<feature type="transmembrane region" description="Helical" evidence="1">
    <location>
        <begin position="20"/>
        <end position="40"/>
    </location>
</feature>
<proteinExistence type="predicted"/>
<keyword evidence="1" id="KW-0812">Transmembrane</keyword>
<dbReference type="AlphaFoldDB" id="A0A101J842"/>
<evidence type="ECO:0000256" key="1">
    <source>
        <dbReference type="SAM" id="Phobius"/>
    </source>
</evidence>
<keyword evidence="1" id="KW-0472">Membrane</keyword>
<organism evidence="2 3">
    <name type="scientific">Actinoplanes awajinensis subsp. mycoplanecinus</name>
    <dbReference type="NCBI Taxonomy" id="135947"/>
    <lineage>
        <taxon>Bacteria</taxon>
        <taxon>Bacillati</taxon>
        <taxon>Actinomycetota</taxon>
        <taxon>Actinomycetes</taxon>
        <taxon>Micromonosporales</taxon>
        <taxon>Micromonosporaceae</taxon>
        <taxon>Actinoplanes</taxon>
    </lineage>
</organism>
<gene>
    <name evidence="2" type="ORF">ADL15_49665</name>
</gene>
<dbReference type="Proteomes" id="UP000053244">
    <property type="component" value="Unassembled WGS sequence"/>
</dbReference>
<comment type="caution">
    <text evidence="2">The sequence shown here is derived from an EMBL/GenBank/DDBJ whole genome shotgun (WGS) entry which is preliminary data.</text>
</comment>
<keyword evidence="3" id="KW-1185">Reference proteome</keyword>
<name>A0A101J842_9ACTN</name>